<evidence type="ECO:0000313" key="12">
    <source>
        <dbReference type="Proteomes" id="UP001606300"/>
    </source>
</evidence>
<dbReference type="EMBL" id="JBIGHY010000003">
    <property type="protein sequence ID" value="MFG6414525.1"/>
    <property type="molecule type" value="Genomic_DNA"/>
</dbReference>
<evidence type="ECO:0000259" key="10">
    <source>
        <dbReference type="Pfam" id="PF19029"/>
    </source>
</evidence>
<sequence>MSDTTEAKDKLVTDFNAVMADIDALMTATTNKADTEVRALRARIEGRLTTAKDKLLDAQRGAREKLLDVQHEAVQRAKDAAAATDDYVHDKPWQAIGAAAALGLAIGVLIGRR</sequence>
<dbReference type="InterPro" id="IPR043604">
    <property type="entry name" value="DUF883_N"/>
</dbReference>
<dbReference type="RefSeq" id="WP_394470596.1">
    <property type="nucleotide sequence ID" value="NZ_JBIGHY010000003.1"/>
</dbReference>
<evidence type="ECO:0000256" key="7">
    <source>
        <dbReference type="ARBA" id="ARBA00023136"/>
    </source>
</evidence>
<dbReference type="PANTHER" id="PTHR35893:SF3">
    <property type="entry name" value="INNER MEMBRANE PROTEIN"/>
    <property type="match status" value="1"/>
</dbReference>
<evidence type="ECO:0000313" key="11">
    <source>
        <dbReference type="EMBL" id="MFG6414525.1"/>
    </source>
</evidence>
<name>A0ABW7EM07_9BURK</name>
<keyword evidence="12" id="KW-1185">Reference proteome</keyword>
<gene>
    <name evidence="11" type="ORF">ACG02S_11530</name>
</gene>
<keyword evidence="4" id="KW-0997">Cell inner membrane</keyword>
<keyword evidence="5 8" id="KW-0812">Transmembrane</keyword>
<dbReference type="Pfam" id="PF19029">
    <property type="entry name" value="DUF883_C"/>
    <property type="match status" value="1"/>
</dbReference>
<evidence type="ECO:0000259" key="9">
    <source>
        <dbReference type="Pfam" id="PF05957"/>
    </source>
</evidence>
<dbReference type="Pfam" id="PF05957">
    <property type="entry name" value="DUF883"/>
    <property type="match status" value="1"/>
</dbReference>
<comment type="caution">
    <text evidence="11">The sequence shown here is derived from an EMBL/GenBank/DDBJ whole genome shotgun (WGS) entry which is preliminary data.</text>
</comment>
<evidence type="ECO:0000256" key="3">
    <source>
        <dbReference type="ARBA" id="ARBA00022475"/>
    </source>
</evidence>
<keyword evidence="6 8" id="KW-1133">Transmembrane helix</keyword>
<comment type="subcellular location">
    <subcellularLocation>
        <location evidence="1">Cell inner membrane</location>
        <topology evidence="1">Single-pass membrane protein</topology>
    </subcellularLocation>
</comment>
<evidence type="ECO:0000256" key="8">
    <source>
        <dbReference type="SAM" id="Phobius"/>
    </source>
</evidence>
<dbReference type="InterPro" id="IPR010279">
    <property type="entry name" value="YqjD/ElaB"/>
</dbReference>
<keyword evidence="3" id="KW-1003">Cell membrane</keyword>
<accession>A0ABW7EM07</accession>
<organism evidence="11 12">
    <name type="scientific">Pelomonas dachongensis</name>
    <dbReference type="NCBI Taxonomy" id="3299029"/>
    <lineage>
        <taxon>Bacteria</taxon>
        <taxon>Pseudomonadati</taxon>
        <taxon>Pseudomonadota</taxon>
        <taxon>Betaproteobacteria</taxon>
        <taxon>Burkholderiales</taxon>
        <taxon>Sphaerotilaceae</taxon>
        <taxon>Roseateles</taxon>
    </lineage>
</organism>
<feature type="domain" description="DUF883" evidence="10">
    <location>
        <begin position="84"/>
        <end position="113"/>
    </location>
</feature>
<dbReference type="PANTHER" id="PTHR35893">
    <property type="entry name" value="INNER MEMBRANE PROTEIN-RELATED"/>
    <property type="match status" value="1"/>
</dbReference>
<evidence type="ECO:0000256" key="6">
    <source>
        <dbReference type="ARBA" id="ARBA00022989"/>
    </source>
</evidence>
<feature type="domain" description="DUF883" evidence="9">
    <location>
        <begin position="11"/>
        <end position="60"/>
    </location>
</feature>
<evidence type="ECO:0000256" key="5">
    <source>
        <dbReference type="ARBA" id="ARBA00022692"/>
    </source>
</evidence>
<keyword evidence="7 8" id="KW-0472">Membrane</keyword>
<feature type="transmembrane region" description="Helical" evidence="8">
    <location>
        <begin position="93"/>
        <end position="111"/>
    </location>
</feature>
<protein>
    <submittedName>
        <fullName evidence="11">YqjD family protein</fullName>
    </submittedName>
</protein>
<evidence type="ECO:0000256" key="1">
    <source>
        <dbReference type="ARBA" id="ARBA00004377"/>
    </source>
</evidence>
<dbReference type="Proteomes" id="UP001606300">
    <property type="component" value="Unassembled WGS sequence"/>
</dbReference>
<evidence type="ECO:0000256" key="4">
    <source>
        <dbReference type="ARBA" id="ARBA00022519"/>
    </source>
</evidence>
<proteinExistence type="inferred from homology"/>
<dbReference type="InterPro" id="IPR043605">
    <property type="entry name" value="DUF883_C"/>
</dbReference>
<evidence type="ECO:0000256" key="2">
    <source>
        <dbReference type="ARBA" id="ARBA00010423"/>
    </source>
</evidence>
<reference evidence="11 12" key="1">
    <citation type="submission" date="2024-09" db="EMBL/GenBank/DDBJ databases">
        <title>Novel species of the genus Pelomonas and Roseateles isolated from streams.</title>
        <authorList>
            <person name="Lu H."/>
        </authorList>
    </citation>
    <scope>NUCLEOTIDE SEQUENCE [LARGE SCALE GENOMIC DNA]</scope>
    <source>
        <strain evidence="11 12">DC23W</strain>
    </source>
</reference>
<comment type="similarity">
    <text evidence="2">Belongs to the ElaB/YgaM/YqjD family.</text>
</comment>